<dbReference type="PRINTS" id="PR00986">
    <property type="entry name" value="TRNASYNTHVAL"/>
</dbReference>
<dbReference type="GO" id="GO:0005829">
    <property type="term" value="C:cytosol"/>
    <property type="evidence" value="ECO:0007669"/>
    <property type="project" value="TreeGrafter"/>
</dbReference>
<dbReference type="AlphaFoldDB" id="A0A0G0UJ44"/>
<dbReference type="GO" id="GO:0006438">
    <property type="term" value="P:valyl-tRNA aminoacylation"/>
    <property type="evidence" value="ECO:0007669"/>
    <property type="project" value="UniProtKB-UniRule"/>
</dbReference>
<feature type="domain" description="Aminoacyl-tRNA synthetase class Ia" evidence="11">
    <location>
        <begin position="17"/>
        <end position="566"/>
    </location>
</feature>
<dbReference type="CDD" id="cd00817">
    <property type="entry name" value="ValRS_core"/>
    <property type="match status" value="1"/>
</dbReference>
<dbReference type="GO" id="GO:0005524">
    <property type="term" value="F:ATP binding"/>
    <property type="evidence" value="ECO:0007669"/>
    <property type="project" value="UniProtKB-KW"/>
</dbReference>
<evidence type="ECO:0000259" key="12">
    <source>
        <dbReference type="Pfam" id="PF08264"/>
    </source>
</evidence>
<dbReference type="SUPFAM" id="SSF50677">
    <property type="entry name" value="ValRS/IleRS/LeuRS editing domain"/>
    <property type="match status" value="1"/>
</dbReference>
<evidence type="ECO:0000256" key="3">
    <source>
        <dbReference type="ARBA" id="ARBA00022598"/>
    </source>
</evidence>
<reference evidence="13 14" key="1">
    <citation type="journal article" date="2015" name="Nature">
        <title>rRNA introns, odd ribosomes, and small enigmatic genomes across a large radiation of phyla.</title>
        <authorList>
            <person name="Brown C.T."/>
            <person name="Hug L.A."/>
            <person name="Thomas B.C."/>
            <person name="Sharon I."/>
            <person name="Castelle C.J."/>
            <person name="Singh A."/>
            <person name="Wilkins M.J."/>
            <person name="Williams K.H."/>
            <person name="Banfield J.F."/>
        </authorList>
    </citation>
    <scope>NUCLEOTIDE SEQUENCE [LARGE SCALE GENOMIC DNA]</scope>
</reference>
<dbReference type="NCBIfam" id="NF004349">
    <property type="entry name" value="PRK05729.1"/>
    <property type="match status" value="1"/>
</dbReference>
<keyword evidence="3 10" id="KW-0436">Ligase</keyword>
<evidence type="ECO:0000256" key="1">
    <source>
        <dbReference type="ARBA" id="ARBA00013169"/>
    </source>
</evidence>
<evidence type="ECO:0000313" key="14">
    <source>
        <dbReference type="Proteomes" id="UP000033918"/>
    </source>
</evidence>
<organism evidence="13 14">
    <name type="scientific">Candidatus Wolfebacteria bacterium GW2011_GWB1_41_12</name>
    <dbReference type="NCBI Taxonomy" id="1619006"/>
    <lineage>
        <taxon>Bacteria</taxon>
        <taxon>Candidatus Wolfeibacteriota</taxon>
    </lineage>
</organism>
<accession>A0A0G0UJ44</accession>
<name>A0A0G0UJ44_9BACT</name>
<dbReference type="PANTHER" id="PTHR11946">
    <property type="entry name" value="VALYL-TRNA SYNTHETASES"/>
    <property type="match status" value="1"/>
</dbReference>
<dbReference type="Gene3D" id="3.90.740.10">
    <property type="entry name" value="Valyl/Leucyl/Isoleucyl-tRNA synthetase, editing domain"/>
    <property type="match status" value="1"/>
</dbReference>
<evidence type="ECO:0000256" key="7">
    <source>
        <dbReference type="ARBA" id="ARBA00023146"/>
    </source>
</evidence>
<evidence type="ECO:0000256" key="5">
    <source>
        <dbReference type="ARBA" id="ARBA00022840"/>
    </source>
</evidence>
<dbReference type="Pfam" id="PF00133">
    <property type="entry name" value="tRNA-synt_1"/>
    <property type="match status" value="1"/>
</dbReference>
<dbReference type="EMBL" id="LCAK01000003">
    <property type="protein sequence ID" value="KKR88838.1"/>
    <property type="molecule type" value="Genomic_DNA"/>
</dbReference>
<evidence type="ECO:0000256" key="10">
    <source>
        <dbReference type="RuleBase" id="RU363035"/>
    </source>
</evidence>
<protein>
    <recommendedName>
        <fullName evidence="1 9">Valine--tRNA ligase</fullName>
        <ecNumber evidence="1 9">6.1.1.9</ecNumber>
    </recommendedName>
</protein>
<dbReference type="InterPro" id="IPR014729">
    <property type="entry name" value="Rossmann-like_a/b/a_fold"/>
</dbReference>
<dbReference type="PANTHER" id="PTHR11946:SF93">
    <property type="entry name" value="VALINE--TRNA LIGASE, CHLOROPLASTIC_MITOCHONDRIAL 2"/>
    <property type="match status" value="1"/>
</dbReference>
<dbReference type="InterPro" id="IPR009080">
    <property type="entry name" value="tRNAsynth_Ia_anticodon-bd"/>
</dbReference>
<comment type="catalytic activity">
    <reaction evidence="8">
        <text>tRNA(Val) + L-valine + ATP = L-valyl-tRNA(Val) + AMP + diphosphate</text>
        <dbReference type="Rhea" id="RHEA:10704"/>
        <dbReference type="Rhea" id="RHEA-COMP:9672"/>
        <dbReference type="Rhea" id="RHEA-COMP:9708"/>
        <dbReference type="ChEBI" id="CHEBI:30616"/>
        <dbReference type="ChEBI" id="CHEBI:33019"/>
        <dbReference type="ChEBI" id="CHEBI:57762"/>
        <dbReference type="ChEBI" id="CHEBI:78442"/>
        <dbReference type="ChEBI" id="CHEBI:78537"/>
        <dbReference type="ChEBI" id="CHEBI:456215"/>
        <dbReference type="EC" id="6.1.1.9"/>
    </reaction>
</comment>
<sequence length="725" mass="85157">MLKQFDNPYNPREIEEKIYKLWEKSGFFNPDNLPGKRKKTFTIIMPPPNANGSLHLGHALMLALEDIMIRYRRMKGDKTLWLPGADHAGFETQIVYDKIIEKEGRNRFEIAREKFYQEIWDFTQKNKALMENQIRKLGASCDWSRKKFTLDEDIISKTQEAFVDFYKEGLIYRGNRLVHWCVKHQTGFSDLEIVHEERIDPLYYIKYGPLTVATVRPETIFGDTAIAVNPGDKRYKSLTGKEIEVDVVIAKVKLKVIADPAVDPEFGTGAVKVTPAHDLNDYEIWQRHKNEIEGPREVINKYGKMNLIRHFPDSEEAKKYEGLKISEARKLIVEDLEKKGLIEKIDLTYRHNIALCYKCKNVIEPRLMEQWFVKMKPLAKSAVEAVKKGRIKFIPERFKKVYFHWLKNIRDWNISRQIVWGIRIPAWQCENCREWIISKEKPARCARCSSVEIKQDLDVFDTWFSSGQWPFLTLGYPDKKDFKNFYPTNVMETGWDILFFWVARMIMLGIYRAKKIPFKNVYLHGLIRDEFKQKMSKSKGNVIDPLGVVNEYGADALRMALIVGNTPGNDPVFSEDKVRGYRNFANKIWQASRFVLINSENFDFKSKPKLSATDKKKLNELSKIKKDISNLMESFKFYAASEKIYHYFWHIFCDKIIEEMKPRLNNENKKDKLAAQYILLEILKGSIKLLHPFMPFITEEIWSYLPVLRGLGQAENKKMLIIEKW</sequence>
<dbReference type="GO" id="GO:0002161">
    <property type="term" value="F:aminoacyl-tRNA deacylase activity"/>
    <property type="evidence" value="ECO:0007669"/>
    <property type="project" value="InterPro"/>
</dbReference>
<comment type="similarity">
    <text evidence="10">Belongs to the class-I aminoacyl-tRNA synthetase family.</text>
</comment>
<dbReference type="InterPro" id="IPR002303">
    <property type="entry name" value="Valyl-tRNA_ligase"/>
</dbReference>
<keyword evidence="4 10" id="KW-0547">Nucleotide-binding</keyword>
<dbReference type="InterPro" id="IPR033705">
    <property type="entry name" value="Anticodon_Ia_Val"/>
</dbReference>
<evidence type="ECO:0000313" key="13">
    <source>
        <dbReference type="EMBL" id="KKR88838.1"/>
    </source>
</evidence>
<dbReference type="Gene3D" id="1.10.730.10">
    <property type="entry name" value="Isoleucyl-tRNA Synthetase, Domain 1"/>
    <property type="match status" value="1"/>
</dbReference>
<keyword evidence="6 10" id="KW-0648">Protein biosynthesis</keyword>
<evidence type="ECO:0000256" key="6">
    <source>
        <dbReference type="ARBA" id="ARBA00022917"/>
    </source>
</evidence>
<dbReference type="Gene3D" id="3.40.50.620">
    <property type="entry name" value="HUPs"/>
    <property type="match status" value="2"/>
</dbReference>
<proteinExistence type="inferred from homology"/>
<dbReference type="InterPro" id="IPR002300">
    <property type="entry name" value="aa-tRNA-synth_Ia"/>
</dbReference>
<dbReference type="Pfam" id="PF08264">
    <property type="entry name" value="Anticodon_1"/>
    <property type="match status" value="1"/>
</dbReference>
<comment type="caution">
    <text evidence="13">The sequence shown here is derived from an EMBL/GenBank/DDBJ whole genome shotgun (WGS) entry which is preliminary data.</text>
</comment>
<keyword evidence="2" id="KW-0963">Cytoplasm</keyword>
<dbReference type="SUPFAM" id="SSF47323">
    <property type="entry name" value="Anticodon-binding domain of a subclass of class I aminoacyl-tRNA synthetases"/>
    <property type="match status" value="1"/>
</dbReference>
<dbReference type="NCBIfam" id="TIGR00422">
    <property type="entry name" value="valS"/>
    <property type="match status" value="1"/>
</dbReference>
<dbReference type="InterPro" id="IPR009008">
    <property type="entry name" value="Val/Leu/Ile-tRNA-synth_edit"/>
</dbReference>
<evidence type="ECO:0000256" key="9">
    <source>
        <dbReference type="NCBIfam" id="TIGR00422"/>
    </source>
</evidence>
<keyword evidence="7 10" id="KW-0030">Aminoacyl-tRNA synthetase</keyword>
<dbReference type="PATRIC" id="fig|1619006.3.peg.379"/>
<keyword evidence="5 10" id="KW-0067">ATP-binding</keyword>
<dbReference type="PROSITE" id="PS00178">
    <property type="entry name" value="AA_TRNA_LIGASE_I"/>
    <property type="match status" value="1"/>
</dbReference>
<dbReference type="GO" id="GO:0004832">
    <property type="term" value="F:valine-tRNA ligase activity"/>
    <property type="evidence" value="ECO:0007669"/>
    <property type="project" value="UniProtKB-UniRule"/>
</dbReference>
<dbReference type="CDD" id="cd07962">
    <property type="entry name" value="Anticodon_Ia_Val"/>
    <property type="match status" value="1"/>
</dbReference>
<dbReference type="SUPFAM" id="SSF52374">
    <property type="entry name" value="Nucleotidylyl transferase"/>
    <property type="match status" value="1"/>
</dbReference>
<dbReference type="Proteomes" id="UP000033918">
    <property type="component" value="Unassembled WGS sequence"/>
</dbReference>
<evidence type="ECO:0000259" key="11">
    <source>
        <dbReference type="Pfam" id="PF00133"/>
    </source>
</evidence>
<evidence type="ECO:0000256" key="2">
    <source>
        <dbReference type="ARBA" id="ARBA00022490"/>
    </source>
</evidence>
<dbReference type="InterPro" id="IPR001412">
    <property type="entry name" value="aa-tRNA-synth_I_CS"/>
</dbReference>
<evidence type="ECO:0000256" key="4">
    <source>
        <dbReference type="ARBA" id="ARBA00022741"/>
    </source>
</evidence>
<evidence type="ECO:0000256" key="8">
    <source>
        <dbReference type="ARBA" id="ARBA00047552"/>
    </source>
</evidence>
<dbReference type="FunFam" id="3.40.50.620:FF:000020">
    <property type="entry name" value="Valine--tRNA ligase, mitochondrial"/>
    <property type="match status" value="1"/>
</dbReference>
<dbReference type="InterPro" id="IPR013155">
    <property type="entry name" value="M/V/L/I-tRNA-synth_anticd-bd"/>
</dbReference>
<feature type="domain" description="Methionyl/Valyl/Leucyl/Isoleucyl-tRNA synthetase anticodon-binding" evidence="12">
    <location>
        <begin position="614"/>
        <end position="725"/>
    </location>
</feature>
<gene>
    <name evidence="13" type="ORF">UU38_C0003G0090</name>
</gene>
<dbReference type="EC" id="6.1.1.9" evidence="1 9"/>